<comment type="subcellular location">
    <subcellularLocation>
        <location evidence="1">Membrane</location>
        <topology evidence="1">Multi-pass membrane protein</topology>
    </subcellularLocation>
</comment>
<dbReference type="SUPFAM" id="SSF103473">
    <property type="entry name" value="MFS general substrate transporter"/>
    <property type="match status" value="1"/>
</dbReference>
<feature type="transmembrane region" description="Helical" evidence="8">
    <location>
        <begin position="49"/>
        <end position="72"/>
    </location>
</feature>
<keyword evidence="4 8" id="KW-0812">Transmembrane</keyword>
<evidence type="ECO:0000256" key="2">
    <source>
        <dbReference type="ARBA" id="ARBA00010992"/>
    </source>
</evidence>
<dbReference type="HOGENOM" id="CLU_001265_30_13_1"/>
<comment type="similarity">
    <text evidence="2 7">Belongs to the major facilitator superfamily. Sugar transporter (TC 2.A.1.1) family.</text>
</comment>
<dbReference type="InterPro" id="IPR005829">
    <property type="entry name" value="Sugar_transporter_CS"/>
</dbReference>
<dbReference type="GO" id="GO:0005351">
    <property type="term" value="F:carbohydrate:proton symporter activity"/>
    <property type="evidence" value="ECO:0007669"/>
    <property type="project" value="TreeGrafter"/>
</dbReference>
<evidence type="ECO:0000256" key="4">
    <source>
        <dbReference type="ARBA" id="ARBA00022692"/>
    </source>
</evidence>
<feature type="transmembrane region" description="Helical" evidence="8">
    <location>
        <begin position="409"/>
        <end position="434"/>
    </location>
</feature>
<gene>
    <name evidence="10" type="ORF">OIDMADRAFT_52645</name>
</gene>
<dbReference type="AlphaFoldDB" id="A0A0C3H3Q4"/>
<dbReference type="Pfam" id="PF00083">
    <property type="entry name" value="Sugar_tr"/>
    <property type="match status" value="1"/>
</dbReference>
<reference evidence="11" key="2">
    <citation type="submission" date="2015-01" db="EMBL/GenBank/DDBJ databases">
        <title>Evolutionary Origins and Diversification of the Mycorrhizal Mutualists.</title>
        <authorList>
            <consortium name="DOE Joint Genome Institute"/>
            <consortium name="Mycorrhizal Genomics Consortium"/>
            <person name="Kohler A."/>
            <person name="Kuo A."/>
            <person name="Nagy L.G."/>
            <person name="Floudas D."/>
            <person name="Copeland A."/>
            <person name="Barry K.W."/>
            <person name="Cichocki N."/>
            <person name="Veneault-Fourrey C."/>
            <person name="LaButti K."/>
            <person name="Lindquist E.A."/>
            <person name="Lipzen A."/>
            <person name="Lundell T."/>
            <person name="Morin E."/>
            <person name="Murat C."/>
            <person name="Riley R."/>
            <person name="Ohm R."/>
            <person name="Sun H."/>
            <person name="Tunlid A."/>
            <person name="Henrissat B."/>
            <person name="Grigoriev I.V."/>
            <person name="Hibbett D.S."/>
            <person name="Martin F."/>
        </authorList>
    </citation>
    <scope>NUCLEOTIDE SEQUENCE [LARGE SCALE GENOMIC DNA]</scope>
    <source>
        <strain evidence="11">Zn</strain>
    </source>
</reference>
<dbReference type="PANTHER" id="PTHR48022:SF13">
    <property type="entry name" value="MAJOR FACILITATOR SUPERFAMILY (MFS) PROFILE DOMAIN-CONTAINING PROTEIN"/>
    <property type="match status" value="1"/>
</dbReference>
<dbReference type="EMBL" id="KN832874">
    <property type="protein sequence ID" value="KIN02816.1"/>
    <property type="molecule type" value="Genomic_DNA"/>
</dbReference>
<evidence type="ECO:0000256" key="7">
    <source>
        <dbReference type="RuleBase" id="RU003346"/>
    </source>
</evidence>
<evidence type="ECO:0000256" key="1">
    <source>
        <dbReference type="ARBA" id="ARBA00004141"/>
    </source>
</evidence>
<dbReference type="PROSITE" id="PS50850">
    <property type="entry name" value="MFS"/>
    <property type="match status" value="1"/>
</dbReference>
<feature type="transmembrane region" description="Helical" evidence="8">
    <location>
        <begin position="155"/>
        <end position="173"/>
    </location>
</feature>
<evidence type="ECO:0000313" key="10">
    <source>
        <dbReference type="EMBL" id="KIN02816.1"/>
    </source>
</evidence>
<protein>
    <recommendedName>
        <fullName evidence="9">Major facilitator superfamily (MFS) profile domain-containing protein</fullName>
    </recommendedName>
</protein>
<evidence type="ECO:0000256" key="3">
    <source>
        <dbReference type="ARBA" id="ARBA00022448"/>
    </source>
</evidence>
<organism evidence="10 11">
    <name type="scientific">Oidiodendron maius (strain Zn)</name>
    <dbReference type="NCBI Taxonomy" id="913774"/>
    <lineage>
        <taxon>Eukaryota</taxon>
        <taxon>Fungi</taxon>
        <taxon>Dikarya</taxon>
        <taxon>Ascomycota</taxon>
        <taxon>Pezizomycotina</taxon>
        <taxon>Leotiomycetes</taxon>
        <taxon>Leotiomycetes incertae sedis</taxon>
        <taxon>Myxotrichaceae</taxon>
        <taxon>Oidiodendron</taxon>
    </lineage>
</organism>
<dbReference type="InParanoid" id="A0A0C3H3Q4"/>
<feature type="transmembrane region" description="Helical" evidence="8">
    <location>
        <begin position="220"/>
        <end position="237"/>
    </location>
</feature>
<feature type="transmembrane region" description="Helical" evidence="8">
    <location>
        <begin position="374"/>
        <end position="397"/>
    </location>
</feature>
<feature type="domain" description="Major facilitator superfamily (MFS) profile" evidence="9">
    <location>
        <begin position="54"/>
        <end position="498"/>
    </location>
</feature>
<dbReference type="InterPro" id="IPR020846">
    <property type="entry name" value="MFS_dom"/>
</dbReference>
<keyword evidence="3 7" id="KW-0813">Transport</keyword>
<keyword evidence="5 8" id="KW-1133">Transmembrane helix</keyword>
<dbReference type="Proteomes" id="UP000054321">
    <property type="component" value="Unassembled WGS sequence"/>
</dbReference>
<reference evidence="10 11" key="1">
    <citation type="submission" date="2014-04" db="EMBL/GenBank/DDBJ databases">
        <authorList>
            <consortium name="DOE Joint Genome Institute"/>
            <person name="Kuo A."/>
            <person name="Martino E."/>
            <person name="Perotto S."/>
            <person name="Kohler A."/>
            <person name="Nagy L.G."/>
            <person name="Floudas D."/>
            <person name="Copeland A."/>
            <person name="Barry K.W."/>
            <person name="Cichocki N."/>
            <person name="Veneault-Fourrey C."/>
            <person name="LaButti K."/>
            <person name="Lindquist E.A."/>
            <person name="Lipzen A."/>
            <person name="Lundell T."/>
            <person name="Morin E."/>
            <person name="Murat C."/>
            <person name="Sun H."/>
            <person name="Tunlid A."/>
            <person name="Henrissat B."/>
            <person name="Grigoriev I.V."/>
            <person name="Hibbett D.S."/>
            <person name="Martin F."/>
            <person name="Nordberg H.P."/>
            <person name="Cantor M.N."/>
            <person name="Hua S.X."/>
        </authorList>
    </citation>
    <scope>NUCLEOTIDE SEQUENCE [LARGE SCALE GENOMIC DNA]</scope>
    <source>
        <strain evidence="10 11">Zn</strain>
    </source>
</reference>
<feature type="transmembrane region" description="Helical" evidence="8">
    <location>
        <begin position="307"/>
        <end position="328"/>
    </location>
</feature>
<feature type="transmembrane region" description="Helical" evidence="8">
    <location>
        <begin position="348"/>
        <end position="367"/>
    </location>
</feature>
<evidence type="ECO:0000256" key="5">
    <source>
        <dbReference type="ARBA" id="ARBA00022989"/>
    </source>
</evidence>
<dbReference type="Gene3D" id="1.20.1250.20">
    <property type="entry name" value="MFS general substrate transporter like domains"/>
    <property type="match status" value="1"/>
</dbReference>
<dbReference type="PANTHER" id="PTHR48022">
    <property type="entry name" value="PLASTIDIC GLUCOSE TRANSPORTER 4"/>
    <property type="match status" value="1"/>
</dbReference>
<dbReference type="InterPro" id="IPR050360">
    <property type="entry name" value="MFS_Sugar_Transporters"/>
</dbReference>
<evidence type="ECO:0000313" key="11">
    <source>
        <dbReference type="Proteomes" id="UP000054321"/>
    </source>
</evidence>
<dbReference type="InterPro" id="IPR005828">
    <property type="entry name" value="MFS_sugar_transport-like"/>
</dbReference>
<sequence>MEKPVQEVVEEIQTPEEVDAPQVRVVKGSGAFNEALLIEAPPLLHPTTILLCLCTLVGFFCQTMNGFDGSLFGGLLANKTFLDHFHGENDGIWAGLVSSMYQIGGVCALPFVGPAIDTWGRRAGMFIGSILIILGTIVTGLTLQNASAGQFMGGRFLLGFGVSIASAAGPIYVVETSHPAFRGVVTAYCNTFWFVGSILASGAVRGAINITGNSSWQIPVWLQMLFSGLIALSAFFLPESPRWLYVNGKREQANAFLHKWHGYGNPDSAWVKLQLAEYDELLNLDGADKRWWDYRALFKNGASRYRVLCNCGFALFGQWAGNSVLSFFLSAVLDTAGYHDSVTQTNIILAYACFQFAFALAGAAFVDRIGRRPLMLFSMSSCCLTWIAMSTATGIYSGSGDTNIASAQAAIAFIFIFGAVYSVGITPLQALYPVEVLSYEMRAKGMAFCSLATNAGGLLGQFAWPVALKNIGWKTYLIFIVWDAAQAVIMYFAFPETRKRTLEELDHIFEAQNPVKESLKKEQLALDAENHVISSKVL</sequence>
<feature type="transmembrane region" description="Helical" evidence="8">
    <location>
        <begin position="124"/>
        <end position="143"/>
    </location>
</feature>
<dbReference type="PROSITE" id="PS00216">
    <property type="entry name" value="SUGAR_TRANSPORT_1"/>
    <property type="match status" value="1"/>
</dbReference>
<evidence type="ECO:0000256" key="6">
    <source>
        <dbReference type="ARBA" id="ARBA00023136"/>
    </source>
</evidence>
<evidence type="ECO:0000256" key="8">
    <source>
        <dbReference type="SAM" id="Phobius"/>
    </source>
</evidence>
<feature type="transmembrane region" description="Helical" evidence="8">
    <location>
        <begin position="476"/>
        <end position="494"/>
    </location>
</feature>
<dbReference type="InterPro" id="IPR003663">
    <property type="entry name" value="Sugar/inositol_transpt"/>
</dbReference>
<dbReference type="InterPro" id="IPR036259">
    <property type="entry name" value="MFS_trans_sf"/>
</dbReference>
<feature type="transmembrane region" description="Helical" evidence="8">
    <location>
        <begin position="92"/>
        <end position="112"/>
    </location>
</feature>
<name>A0A0C3H3Q4_OIDMZ</name>
<keyword evidence="6 8" id="KW-0472">Membrane</keyword>
<feature type="transmembrane region" description="Helical" evidence="8">
    <location>
        <begin position="185"/>
        <end position="208"/>
    </location>
</feature>
<feature type="transmembrane region" description="Helical" evidence="8">
    <location>
        <begin position="446"/>
        <end position="464"/>
    </location>
</feature>
<dbReference type="FunFam" id="1.20.1250.20:FF:000217">
    <property type="entry name" value="MFS lactose permease, putative"/>
    <property type="match status" value="1"/>
</dbReference>
<accession>A0A0C3H3Q4</accession>
<dbReference type="OrthoDB" id="6133115at2759"/>
<keyword evidence="11" id="KW-1185">Reference proteome</keyword>
<dbReference type="NCBIfam" id="TIGR00879">
    <property type="entry name" value="SP"/>
    <property type="match status" value="1"/>
</dbReference>
<evidence type="ECO:0000259" key="9">
    <source>
        <dbReference type="PROSITE" id="PS50850"/>
    </source>
</evidence>
<proteinExistence type="inferred from homology"/>
<dbReference type="GO" id="GO:0016020">
    <property type="term" value="C:membrane"/>
    <property type="evidence" value="ECO:0007669"/>
    <property type="project" value="UniProtKB-SubCell"/>
</dbReference>